<dbReference type="PROSITE" id="PS00108">
    <property type="entry name" value="PROTEIN_KINASE_ST"/>
    <property type="match status" value="1"/>
</dbReference>
<feature type="compositionally biased region" description="Polar residues" evidence="11">
    <location>
        <begin position="58"/>
        <end position="67"/>
    </location>
</feature>
<feature type="region of interest" description="Disordered" evidence="11">
    <location>
        <begin position="564"/>
        <end position="649"/>
    </location>
</feature>
<evidence type="ECO:0000256" key="10">
    <source>
        <dbReference type="PROSITE-ProRule" id="PRU10141"/>
    </source>
</evidence>
<keyword evidence="7 10" id="KW-0067">ATP-binding</keyword>
<dbReference type="PROSITE" id="PS00107">
    <property type="entry name" value="PROTEIN_KINASE_ATP"/>
    <property type="match status" value="1"/>
</dbReference>
<keyword evidence="6" id="KW-0418">Kinase</keyword>
<reference evidence="13" key="1">
    <citation type="journal article" date="2021" name="Open Biol.">
        <title>Shared evolutionary footprints suggest mitochondrial oxidative damage underlies multiple complex I losses in fungi.</title>
        <authorList>
            <person name="Schikora-Tamarit M.A."/>
            <person name="Marcet-Houben M."/>
            <person name="Nosek J."/>
            <person name="Gabaldon T."/>
        </authorList>
    </citation>
    <scope>NUCLEOTIDE SEQUENCE</scope>
    <source>
        <strain evidence="13">CBS2887</strain>
    </source>
</reference>
<evidence type="ECO:0000256" key="1">
    <source>
        <dbReference type="ARBA" id="ARBA00010006"/>
    </source>
</evidence>
<comment type="catalytic activity">
    <reaction evidence="9">
        <text>L-seryl-[protein] + ATP = O-phospho-L-seryl-[protein] + ADP + H(+)</text>
        <dbReference type="Rhea" id="RHEA:17989"/>
        <dbReference type="Rhea" id="RHEA-COMP:9863"/>
        <dbReference type="Rhea" id="RHEA-COMP:11604"/>
        <dbReference type="ChEBI" id="CHEBI:15378"/>
        <dbReference type="ChEBI" id="CHEBI:29999"/>
        <dbReference type="ChEBI" id="CHEBI:30616"/>
        <dbReference type="ChEBI" id="CHEBI:83421"/>
        <dbReference type="ChEBI" id="CHEBI:456216"/>
        <dbReference type="EC" id="2.7.11.1"/>
    </reaction>
</comment>
<reference evidence="13" key="2">
    <citation type="submission" date="2021-01" db="EMBL/GenBank/DDBJ databases">
        <authorList>
            <person name="Schikora-Tamarit M.A."/>
        </authorList>
    </citation>
    <scope>NUCLEOTIDE SEQUENCE</scope>
    <source>
        <strain evidence="13">CBS2887</strain>
    </source>
</reference>
<comment type="caution">
    <text evidence="13">The sequence shown here is derived from an EMBL/GenBank/DDBJ whole genome shotgun (WGS) entry which is preliminary data.</text>
</comment>
<proteinExistence type="inferred from homology"/>
<comment type="catalytic activity">
    <reaction evidence="8">
        <text>L-threonyl-[protein] + ATP = O-phospho-L-threonyl-[protein] + ADP + H(+)</text>
        <dbReference type="Rhea" id="RHEA:46608"/>
        <dbReference type="Rhea" id="RHEA-COMP:11060"/>
        <dbReference type="Rhea" id="RHEA-COMP:11605"/>
        <dbReference type="ChEBI" id="CHEBI:15378"/>
        <dbReference type="ChEBI" id="CHEBI:30013"/>
        <dbReference type="ChEBI" id="CHEBI:30616"/>
        <dbReference type="ChEBI" id="CHEBI:61977"/>
        <dbReference type="ChEBI" id="CHEBI:456216"/>
        <dbReference type="EC" id="2.7.11.1"/>
    </reaction>
</comment>
<dbReference type="AlphaFoldDB" id="A0A9P8TRW1"/>
<dbReference type="InterPro" id="IPR050236">
    <property type="entry name" value="Ser_Thr_kinase_AGC"/>
</dbReference>
<keyword evidence="14" id="KW-1185">Reference proteome</keyword>
<evidence type="ECO:0000256" key="9">
    <source>
        <dbReference type="ARBA" id="ARBA00048679"/>
    </source>
</evidence>
<evidence type="ECO:0000256" key="5">
    <source>
        <dbReference type="ARBA" id="ARBA00022741"/>
    </source>
</evidence>
<evidence type="ECO:0000256" key="4">
    <source>
        <dbReference type="ARBA" id="ARBA00022679"/>
    </source>
</evidence>
<feature type="binding site" evidence="10">
    <location>
        <position position="288"/>
    </location>
    <ligand>
        <name>ATP</name>
        <dbReference type="ChEBI" id="CHEBI:30616"/>
    </ligand>
</feature>
<dbReference type="InterPro" id="IPR008271">
    <property type="entry name" value="Ser/Thr_kinase_AS"/>
</dbReference>
<evidence type="ECO:0000256" key="7">
    <source>
        <dbReference type="ARBA" id="ARBA00022840"/>
    </source>
</evidence>
<feature type="compositionally biased region" description="Polar residues" evidence="11">
    <location>
        <begin position="679"/>
        <end position="695"/>
    </location>
</feature>
<feature type="compositionally biased region" description="Polar residues" evidence="11">
    <location>
        <begin position="987"/>
        <end position="1025"/>
    </location>
</feature>
<keyword evidence="5 10" id="KW-0547">Nucleotide-binding</keyword>
<dbReference type="FunFam" id="1.10.510.10:FF:000534">
    <property type="entry name" value="Serine/threonine-protein kinase PKH2"/>
    <property type="match status" value="1"/>
</dbReference>
<accession>A0A9P8TRW1</accession>
<dbReference type="InterPro" id="IPR011009">
    <property type="entry name" value="Kinase-like_dom_sf"/>
</dbReference>
<evidence type="ECO:0000313" key="14">
    <source>
        <dbReference type="Proteomes" id="UP000774326"/>
    </source>
</evidence>
<dbReference type="Proteomes" id="UP000774326">
    <property type="component" value="Unassembled WGS sequence"/>
</dbReference>
<feature type="domain" description="Protein kinase" evidence="12">
    <location>
        <begin position="259"/>
        <end position="520"/>
    </location>
</feature>
<dbReference type="PANTHER" id="PTHR24356:SF163">
    <property type="entry name" value="3-PHOSPHOINOSITIDE-DEPENDENT PROTEIN KINASE 1-RELATED"/>
    <property type="match status" value="1"/>
</dbReference>
<feature type="region of interest" description="Disordered" evidence="11">
    <location>
        <begin position="961"/>
        <end position="1090"/>
    </location>
</feature>
<feature type="compositionally biased region" description="Low complexity" evidence="11">
    <location>
        <begin position="696"/>
        <end position="722"/>
    </location>
</feature>
<feature type="region of interest" description="Disordered" evidence="11">
    <location>
        <begin position="674"/>
        <end position="728"/>
    </location>
</feature>
<evidence type="ECO:0000256" key="8">
    <source>
        <dbReference type="ARBA" id="ARBA00047899"/>
    </source>
</evidence>
<dbReference type="CDD" id="cd05581">
    <property type="entry name" value="STKc_PDK1"/>
    <property type="match status" value="1"/>
</dbReference>
<feature type="compositionally biased region" description="Pro residues" evidence="11">
    <location>
        <begin position="595"/>
        <end position="609"/>
    </location>
</feature>
<dbReference type="InterPro" id="IPR039046">
    <property type="entry name" value="PDPK1"/>
</dbReference>
<feature type="compositionally biased region" description="Polar residues" evidence="11">
    <location>
        <begin position="115"/>
        <end position="131"/>
    </location>
</feature>
<dbReference type="GO" id="GO:0005524">
    <property type="term" value="F:ATP binding"/>
    <property type="evidence" value="ECO:0007669"/>
    <property type="project" value="UniProtKB-UniRule"/>
</dbReference>
<evidence type="ECO:0000256" key="11">
    <source>
        <dbReference type="SAM" id="MobiDB-lite"/>
    </source>
</evidence>
<feature type="compositionally biased region" description="Basic and acidic residues" evidence="11">
    <location>
        <begin position="621"/>
        <end position="640"/>
    </location>
</feature>
<evidence type="ECO:0000256" key="6">
    <source>
        <dbReference type="ARBA" id="ARBA00022777"/>
    </source>
</evidence>
<feature type="region of interest" description="Disordered" evidence="11">
    <location>
        <begin position="1107"/>
        <end position="1150"/>
    </location>
</feature>
<keyword evidence="3" id="KW-0723">Serine/threonine-protein kinase</keyword>
<dbReference type="PROSITE" id="PS50011">
    <property type="entry name" value="PROTEIN_KINASE_DOM"/>
    <property type="match status" value="1"/>
</dbReference>
<evidence type="ECO:0000313" key="13">
    <source>
        <dbReference type="EMBL" id="KAH3688535.1"/>
    </source>
</evidence>
<sequence>MSEEQRQYSSLDPGRLATSGDFSFVPAGGNKEEEEEQQEGYLDYNEGDSSLYHKASYSDHQTQNQQDYDIDQNEPGYYDGEDQVYQEYEDQYDAQEEEEEEDSYERQKQEIIEDLQNQTLSEQVSEQTSVYTLEDTDTPQQPTEVHPHGHEIIYDLPTHISSHYDVLKDGAITQPATPVSEPFKELPPHRLRPLSQTNLSTQIAEEEPLVKPPVAREGAVSSEAEDWDERGAAKIIQKKTNQITGEEEEFIIKRSVKDFKFGKNIGFGSYSTVILATDKNTAKNFAVKVLDKRHIIKEKKVKYVNIEKNTLNRLGARNGIIRFFFTFQDESSLYFVLDFAANGELLNLIKKYGSLTEETTRYYAAQILDAIKYMHDNGVIHRDLKPENILLDDQMRVQITDFGTAKLLEKNPETGVYPLDTRAKSFVGTAEYVSPELLNEKAVGKSCDVWAFGCIVYQMIAGKPPFKATNEYLTFQKIVKLQYAFTAGFPMVVRDLIKRILVLNPNNRYSIKNSMKHLFFQGIDFSDPAQVWGADPPEVKGPYKINAKSMLPVPELLNTGMPKTRVSVPRKASSSMVAKRKGTTAEQAVVSMIPPVSPSLPPGPTPAPNKPFTASQQVLQRAKEKVAARKAQQMEERNQDRQQNTVKATSAASIALTKQPGDIIKQVNEQKELKRFAESQESNPSSAVPSRQVSYSSTNGSKSATKATSAGSSQPSASSNAPSTPPINPLDIKYSHHIRLSAGERVLHDGLVTFYQTTVDVLARKYKGKLKDITSGGNTLLSQVANGSYRGLRNMDRQGEEVEKSIISEYDTSEYGAPAVNDDEFFKESRTFKIRKFFNYGGGGHSTTAGGGEDQTNGPEEGDGIRDRVLIVTNMGRLLFLQRFNNDKDELSLALRVEISLNHPMIKVREFISSAENLSPSQNSMKSFFVVEAYQRAFVVECYKSDVAKWCRAISEAKTLAEEKNTQSQPPSSASSSSRASTATGLGVNTMSSSSNGASTRRPSGQTRSVSQTGALRRSTTQSAIKSPKVYPSSASKSPVIPQNAPNPSSAPVTAPAPSKPRLFHGLPLPESTKPPASSSSSASSLEKAAATQANILTKAAKLAIASHPQSAANHGATPGNINANGSERRPQVTGMNSRMLARSLGQRKR</sequence>
<dbReference type="OrthoDB" id="347657at2759"/>
<gene>
    <name evidence="13" type="ORF">WICPIJ_000485</name>
</gene>
<name>A0A9P8TRW1_WICPI</name>
<comment type="similarity">
    <text evidence="1">Belongs to the protein kinase superfamily. AGC Ser/Thr protein kinase family. PDPK1 subfamily.</text>
</comment>
<dbReference type="EMBL" id="JAEUBG010000296">
    <property type="protein sequence ID" value="KAH3688535.1"/>
    <property type="molecule type" value="Genomic_DNA"/>
</dbReference>
<protein>
    <recommendedName>
        <fullName evidence="2">non-specific serine/threonine protein kinase</fullName>
        <ecNumber evidence="2">2.7.11.1</ecNumber>
    </recommendedName>
</protein>
<dbReference type="InterPro" id="IPR000719">
    <property type="entry name" value="Prot_kinase_dom"/>
</dbReference>
<feature type="compositionally biased region" description="Acidic residues" evidence="11">
    <location>
        <begin position="79"/>
        <end position="103"/>
    </location>
</feature>
<feature type="compositionally biased region" description="Low complexity" evidence="11">
    <location>
        <begin position="966"/>
        <end position="984"/>
    </location>
</feature>
<dbReference type="EC" id="2.7.11.1" evidence="2"/>
<dbReference type="GO" id="GO:0004674">
    <property type="term" value="F:protein serine/threonine kinase activity"/>
    <property type="evidence" value="ECO:0007669"/>
    <property type="project" value="UniProtKB-KW"/>
</dbReference>
<dbReference type="SUPFAM" id="SSF56112">
    <property type="entry name" value="Protein kinase-like (PK-like)"/>
    <property type="match status" value="1"/>
</dbReference>
<evidence type="ECO:0000259" key="12">
    <source>
        <dbReference type="PROSITE" id="PS50011"/>
    </source>
</evidence>
<dbReference type="FunFam" id="3.30.200.20:FF:000128">
    <property type="entry name" value="Serine/threonine-protein kinase ksg1"/>
    <property type="match status" value="1"/>
</dbReference>
<dbReference type="Gene3D" id="1.10.510.10">
    <property type="entry name" value="Transferase(Phosphotransferase) domain 1"/>
    <property type="match status" value="1"/>
</dbReference>
<feature type="compositionally biased region" description="Low complexity" evidence="11">
    <location>
        <begin position="1046"/>
        <end position="1061"/>
    </location>
</feature>
<dbReference type="InterPro" id="IPR017441">
    <property type="entry name" value="Protein_kinase_ATP_BS"/>
</dbReference>
<dbReference type="PANTHER" id="PTHR24356">
    <property type="entry name" value="SERINE/THREONINE-PROTEIN KINASE"/>
    <property type="match status" value="1"/>
</dbReference>
<feature type="region of interest" description="Disordered" evidence="11">
    <location>
        <begin position="1"/>
        <end position="146"/>
    </location>
</feature>
<dbReference type="Pfam" id="PF00069">
    <property type="entry name" value="Pkinase"/>
    <property type="match status" value="1"/>
</dbReference>
<dbReference type="SMART" id="SM00220">
    <property type="entry name" value="S_TKc"/>
    <property type="match status" value="1"/>
</dbReference>
<dbReference type="GO" id="GO:0000196">
    <property type="term" value="P:cell integrity MAPK cascade"/>
    <property type="evidence" value="ECO:0007669"/>
    <property type="project" value="UniProtKB-ARBA"/>
</dbReference>
<dbReference type="Gene3D" id="3.30.200.20">
    <property type="entry name" value="Phosphorylase Kinase, domain 1"/>
    <property type="match status" value="1"/>
</dbReference>
<keyword evidence="4" id="KW-0808">Transferase</keyword>
<evidence type="ECO:0000256" key="3">
    <source>
        <dbReference type="ARBA" id="ARBA00022527"/>
    </source>
</evidence>
<feature type="compositionally biased region" description="Low complexity" evidence="11">
    <location>
        <begin position="1071"/>
        <end position="1090"/>
    </location>
</feature>
<organism evidence="13 14">
    <name type="scientific">Wickerhamomyces pijperi</name>
    <name type="common">Yeast</name>
    <name type="synonym">Pichia pijperi</name>
    <dbReference type="NCBI Taxonomy" id="599730"/>
    <lineage>
        <taxon>Eukaryota</taxon>
        <taxon>Fungi</taxon>
        <taxon>Dikarya</taxon>
        <taxon>Ascomycota</taxon>
        <taxon>Saccharomycotina</taxon>
        <taxon>Saccharomycetes</taxon>
        <taxon>Phaffomycetales</taxon>
        <taxon>Wickerhamomycetaceae</taxon>
        <taxon>Wickerhamomyces</taxon>
    </lineage>
</organism>
<evidence type="ECO:0000256" key="2">
    <source>
        <dbReference type="ARBA" id="ARBA00012513"/>
    </source>
</evidence>